<dbReference type="OrthoDB" id="2973085at2"/>
<dbReference type="AlphaFoldDB" id="A0A0A3IYL8"/>
<evidence type="ECO:0000313" key="2">
    <source>
        <dbReference type="Proteomes" id="UP000030595"/>
    </source>
</evidence>
<gene>
    <name evidence="1" type="ORF">CD30_14790</name>
</gene>
<evidence type="ECO:0000313" key="1">
    <source>
        <dbReference type="EMBL" id="KGR89854.1"/>
    </source>
</evidence>
<proteinExistence type="predicted"/>
<organism evidence="1 2">
    <name type="scientific">Ureibacillus massiliensis 4400831 = CIP 108448 = CCUG 49529</name>
    <dbReference type="NCBI Taxonomy" id="1211035"/>
    <lineage>
        <taxon>Bacteria</taxon>
        <taxon>Bacillati</taxon>
        <taxon>Bacillota</taxon>
        <taxon>Bacilli</taxon>
        <taxon>Bacillales</taxon>
        <taxon>Caryophanaceae</taxon>
        <taxon>Ureibacillus</taxon>
    </lineage>
</organism>
<dbReference type="EMBL" id="JPVQ01000032">
    <property type="protein sequence ID" value="KGR89854.1"/>
    <property type="molecule type" value="Genomic_DNA"/>
</dbReference>
<protein>
    <submittedName>
        <fullName evidence="1">Uncharacterized protein</fullName>
    </submittedName>
</protein>
<sequence>MLVKAKDFKAGMIIELEMMASYHASKNKVTKVVEIEEDVFYSEGDKEVMVDFIDYETKKGGVIILNPLQDYILVNG</sequence>
<comment type="caution">
    <text evidence="1">The sequence shown here is derived from an EMBL/GenBank/DDBJ whole genome shotgun (WGS) entry which is preliminary data.</text>
</comment>
<name>A0A0A3IYL8_9BACL</name>
<dbReference type="Proteomes" id="UP000030595">
    <property type="component" value="Unassembled WGS sequence"/>
</dbReference>
<dbReference type="RefSeq" id="WP_036178191.1">
    <property type="nucleotide sequence ID" value="NZ_AVCZ01000032.1"/>
</dbReference>
<keyword evidence="2" id="KW-1185">Reference proteome</keyword>
<reference evidence="1 2" key="1">
    <citation type="submission" date="2014-02" db="EMBL/GenBank/DDBJ databases">
        <title>Draft genome sequence of Lysinibacillus massiliensis CCUG 49529.</title>
        <authorList>
            <person name="Zhang F."/>
            <person name="Wang G."/>
            <person name="Zhang L."/>
        </authorList>
    </citation>
    <scope>NUCLEOTIDE SEQUENCE [LARGE SCALE GENOMIC DNA]</scope>
    <source>
        <strain evidence="1 2">CCUG 49529</strain>
    </source>
</reference>
<accession>A0A0A3IYL8</accession>